<dbReference type="InterPro" id="IPR051912">
    <property type="entry name" value="Alkylbase_DNA_Glycosylase/TA"/>
</dbReference>
<organism evidence="4 5">
    <name type="scientific">Microbacterium paraoxydans</name>
    <dbReference type="NCBI Taxonomy" id="199592"/>
    <lineage>
        <taxon>Bacteria</taxon>
        <taxon>Bacillati</taxon>
        <taxon>Actinomycetota</taxon>
        <taxon>Actinomycetes</taxon>
        <taxon>Micrococcales</taxon>
        <taxon>Microbacteriaceae</taxon>
        <taxon>Microbacterium</taxon>
    </lineage>
</organism>
<feature type="region of interest" description="Disordered" evidence="3">
    <location>
        <begin position="1"/>
        <end position="27"/>
    </location>
</feature>
<dbReference type="GeneID" id="36301495"/>
<keyword evidence="2" id="KW-0234">DNA repair</keyword>
<dbReference type="GO" id="GO:0005737">
    <property type="term" value="C:cytoplasm"/>
    <property type="evidence" value="ECO:0007669"/>
    <property type="project" value="TreeGrafter"/>
</dbReference>
<dbReference type="eggNOG" id="COG0122">
    <property type="taxonomic scope" value="Bacteria"/>
</dbReference>
<proteinExistence type="predicted"/>
<dbReference type="AlphaFoldDB" id="A0A1H1V0V0"/>
<dbReference type="GO" id="GO:0006307">
    <property type="term" value="P:DNA alkylation repair"/>
    <property type="evidence" value="ECO:0007669"/>
    <property type="project" value="TreeGrafter"/>
</dbReference>
<dbReference type="GO" id="GO:0032131">
    <property type="term" value="F:alkylated DNA binding"/>
    <property type="evidence" value="ECO:0007669"/>
    <property type="project" value="TreeGrafter"/>
</dbReference>
<keyword evidence="1" id="KW-0227">DNA damage</keyword>
<reference evidence="4 5" key="1">
    <citation type="submission" date="2016-10" db="EMBL/GenBank/DDBJ databases">
        <authorList>
            <person name="de Groot N.N."/>
        </authorList>
    </citation>
    <scope>NUCLEOTIDE SEQUENCE [LARGE SCALE GENOMIC DNA]</scope>
    <source>
        <strain evidence="4 5">DSM 15019</strain>
    </source>
</reference>
<dbReference type="InterPro" id="IPR011257">
    <property type="entry name" value="DNA_glycosylase"/>
</dbReference>
<dbReference type="PANTHER" id="PTHR43003:SF6">
    <property type="entry name" value="DNA GLYCOSYLASE"/>
    <property type="match status" value="1"/>
</dbReference>
<evidence type="ECO:0000256" key="2">
    <source>
        <dbReference type="ARBA" id="ARBA00023204"/>
    </source>
</evidence>
<dbReference type="GO" id="GO:0043916">
    <property type="term" value="F:DNA-7-methylguanine glycosylase activity"/>
    <property type="evidence" value="ECO:0007669"/>
    <property type="project" value="TreeGrafter"/>
</dbReference>
<accession>A0A1H1V0V0</accession>
<dbReference type="GO" id="GO:0006285">
    <property type="term" value="P:base-excision repair, AP site formation"/>
    <property type="evidence" value="ECO:0007669"/>
    <property type="project" value="TreeGrafter"/>
</dbReference>
<dbReference type="PANTHER" id="PTHR43003">
    <property type="entry name" value="DNA-3-METHYLADENINE GLYCOSYLASE"/>
    <property type="match status" value="1"/>
</dbReference>
<feature type="compositionally biased region" description="Low complexity" evidence="3">
    <location>
        <begin position="1"/>
        <end position="15"/>
    </location>
</feature>
<evidence type="ECO:0000313" key="4">
    <source>
        <dbReference type="EMBL" id="SDS78303.1"/>
    </source>
</evidence>
<gene>
    <name evidence="4" type="ORF">SAMN04489809_2671</name>
</gene>
<feature type="compositionally biased region" description="Basic and acidic residues" evidence="3">
    <location>
        <begin position="16"/>
        <end position="27"/>
    </location>
</feature>
<sequence>MTLAAAPATAGAVHADAPRETTYRPPHPLDLRRTVGMLRRGGTDPTTVFDGPVIWRAVRTPQGPSTLALRMSGNEVKATAWGPGAEHALALVPALCGAGDDPTGFDPSLHPLIAEAARRHPGIRLARTDEVFDALACGILEQKVTSMQAFGAWRYLVSRYGDPAPGPTPRPMAVAPTAAQWRRIPSWAWHRAGVEPPQSKTIVRAAERGDRIAAAVRAATTGADRDRVLTSLPGVGVWTAAETRIRALGDPDAVSVGDYHLAHEVGHALTGHRTDDAGMIELLAPWAGHRQRVIRLIFASGIAEARRGPRLAPEDHRRR</sequence>
<evidence type="ECO:0000256" key="1">
    <source>
        <dbReference type="ARBA" id="ARBA00022763"/>
    </source>
</evidence>
<dbReference type="EMBL" id="LT629770">
    <property type="protein sequence ID" value="SDS78303.1"/>
    <property type="molecule type" value="Genomic_DNA"/>
</dbReference>
<dbReference type="RefSeq" id="WP_060921401.1">
    <property type="nucleotide sequence ID" value="NZ_LT629770.1"/>
</dbReference>
<name>A0A1H1V0V0_9MICO</name>
<dbReference type="GO" id="GO:0032993">
    <property type="term" value="C:protein-DNA complex"/>
    <property type="evidence" value="ECO:0007669"/>
    <property type="project" value="TreeGrafter"/>
</dbReference>
<dbReference type="Gene3D" id="1.10.340.30">
    <property type="entry name" value="Hypothetical protein, domain 2"/>
    <property type="match status" value="1"/>
</dbReference>
<evidence type="ECO:0000313" key="5">
    <source>
        <dbReference type="Proteomes" id="UP000182126"/>
    </source>
</evidence>
<dbReference type="GO" id="GO:0008725">
    <property type="term" value="F:DNA-3-methyladenine glycosylase activity"/>
    <property type="evidence" value="ECO:0007669"/>
    <property type="project" value="TreeGrafter"/>
</dbReference>
<protein>
    <submittedName>
        <fullName evidence="4">3-methyladenine DNA glycosylase/8-oxoguanine DNA glycosylase</fullName>
    </submittedName>
</protein>
<evidence type="ECO:0000256" key="3">
    <source>
        <dbReference type="SAM" id="MobiDB-lite"/>
    </source>
</evidence>
<dbReference type="SUPFAM" id="SSF48150">
    <property type="entry name" value="DNA-glycosylase"/>
    <property type="match status" value="1"/>
</dbReference>
<dbReference type="Proteomes" id="UP000182126">
    <property type="component" value="Chromosome I"/>
</dbReference>